<dbReference type="InterPro" id="IPR002775">
    <property type="entry name" value="DNA/RNA-bd_Alba-like"/>
</dbReference>
<organism evidence="3 4">
    <name type="scientific">Thermothielavioides terrestris</name>
    <dbReference type="NCBI Taxonomy" id="2587410"/>
    <lineage>
        <taxon>Eukaryota</taxon>
        <taxon>Fungi</taxon>
        <taxon>Dikarya</taxon>
        <taxon>Ascomycota</taxon>
        <taxon>Pezizomycotina</taxon>
        <taxon>Sordariomycetes</taxon>
        <taxon>Sordariomycetidae</taxon>
        <taxon>Sordariales</taxon>
        <taxon>Chaetomiaceae</taxon>
        <taxon>Thermothielavioides</taxon>
    </lineage>
</organism>
<dbReference type="Proteomes" id="UP000289323">
    <property type="component" value="Unassembled WGS sequence"/>
</dbReference>
<gene>
    <name evidence="3" type="ORF">TT172_LOCUS9031</name>
</gene>
<feature type="domain" description="DNA/RNA-binding protein Alba-like" evidence="2">
    <location>
        <begin position="79"/>
        <end position="150"/>
    </location>
</feature>
<dbReference type="AlphaFoldDB" id="A0A3S4BAU7"/>
<evidence type="ECO:0000256" key="1">
    <source>
        <dbReference type="SAM" id="MobiDB-lite"/>
    </source>
</evidence>
<feature type="compositionally biased region" description="Polar residues" evidence="1">
    <location>
        <begin position="44"/>
        <end position="56"/>
    </location>
</feature>
<feature type="region of interest" description="Disordered" evidence="1">
    <location>
        <begin position="1"/>
        <end position="56"/>
    </location>
</feature>
<dbReference type="EMBL" id="OUUZ01000018">
    <property type="protein sequence ID" value="SPQ26612.1"/>
    <property type="molecule type" value="Genomic_DNA"/>
</dbReference>
<name>A0A3S4BAU7_9PEZI</name>
<dbReference type="GO" id="GO:0003676">
    <property type="term" value="F:nucleic acid binding"/>
    <property type="evidence" value="ECO:0007669"/>
    <property type="project" value="InterPro"/>
</dbReference>
<reference evidence="3 4" key="1">
    <citation type="submission" date="2018-04" db="EMBL/GenBank/DDBJ databases">
        <authorList>
            <person name="Huttner S."/>
            <person name="Dainat J."/>
        </authorList>
    </citation>
    <scope>NUCLEOTIDE SEQUENCE [LARGE SCALE GENOMIC DNA]</scope>
</reference>
<evidence type="ECO:0000259" key="2">
    <source>
        <dbReference type="Pfam" id="PF01918"/>
    </source>
</evidence>
<evidence type="ECO:0000313" key="4">
    <source>
        <dbReference type="Proteomes" id="UP000289323"/>
    </source>
</evidence>
<sequence length="249" mass="27933">MATQDAMRPPDSNSHASSKRKFPTDNNELARKKRRAADPETAPPSESQAADSTPTTSYYSQVYGPLLRKLNQKYEVKPMSVMPSTSIGKHVDRALEHLGRFSAWDTSVLPGVVLLCAKSSASGKLMTIAEIIRRRIGESDQKWFQYNLLSEMVVEEPAEPAEEDSVVEDTFMAADRGSEEGADDEYFETIQPTIHERAVQPAKVRYKAHVTVLLSRVPLGELKMEKNVSLQTNEHHIEYLRKKKMGLVS</sequence>
<accession>A0A3S4BAU7</accession>
<evidence type="ECO:0000313" key="3">
    <source>
        <dbReference type="EMBL" id="SPQ26612.1"/>
    </source>
</evidence>
<proteinExistence type="predicted"/>
<protein>
    <submittedName>
        <fullName evidence="3">C6f2caa8-c560-46c8-b474-73160f38a3d3</fullName>
    </submittedName>
</protein>
<dbReference type="Pfam" id="PF01918">
    <property type="entry name" value="Alba"/>
    <property type="match status" value="1"/>
</dbReference>